<reference evidence="2" key="1">
    <citation type="submission" date="2024-04" db="EMBL/GenBank/DDBJ databases">
        <title>Salinicola lusitanus LLJ914,a marine bacterium isolated from the Okinawa Trough.</title>
        <authorList>
            <person name="Li J."/>
        </authorList>
    </citation>
    <scope>NUCLEOTIDE SEQUENCE [LARGE SCALE GENOMIC DNA]</scope>
</reference>
<comment type="caution">
    <text evidence="1">The sequence shown here is derived from an EMBL/GenBank/DDBJ whole genome shotgun (WGS) entry which is preliminary data.</text>
</comment>
<gene>
    <name evidence="1" type="ORF">WMY93_033672</name>
</gene>
<dbReference type="EMBL" id="JBBPFD010000228">
    <property type="protein sequence ID" value="KAK7879616.1"/>
    <property type="molecule type" value="Genomic_DNA"/>
</dbReference>
<sequence length="222" mass="25769">MSQEDIRRGMGRTASRIEMWRARIRRNKMLRTRRIMLANRRRRNRIREAMISKSRIKKRHPTCTSLSPGDTLVLETHWSRRHTGPGDTLVQKTHWSWRLTGPGDSLVLETHWSWRHTGPGDSLVLETHWSWRLTGPGDSLVLETHWSWRRTGPGDTLFLGTHCLEQSAQCAAVGVRPGCDSMDSVMVVLVEQHFTHFHFSQRLKALTNQKVLLDHLHVCKMS</sequence>
<organism evidence="1 2">
    <name type="scientific">Mugilogobius chulae</name>
    <name type="common">yellowstripe goby</name>
    <dbReference type="NCBI Taxonomy" id="88201"/>
    <lineage>
        <taxon>Eukaryota</taxon>
        <taxon>Metazoa</taxon>
        <taxon>Chordata</taxon>
        <taxon>Craniata</taxon>
        <taxon>Vertebrata</taxon>
        <taxon>Euteleostomi</taxon>
        <taxon>Actinopterygii</taxon>
        <taxon>Neopterygii</taxon>
        <taxon>Teleostei</taxon>
        <taxon>Neoteleostei</taxon>
        <taxon>Acanthomorphata</taxon>
        <taxon>Gobiaria</taxon>
        <taxon>Gobiiformes</taxon>
        <taxon>Gobioidei</taxon>
        <taxon>Gobiidae</taxon>
        <taxon>Gobionellinae</taxon>
        <taxon>Mugilogobius</taxon>
    </lineage>
</organism>
<name>A0AAW0MJZ9_9GOBI</name>
<evidence type="ECO:0000313" key="1">
    <source>
        <dbReference type="EMBL" id="KAK7879616.1"/>
    </source>
</evidence>
<dbReference type="Proteomes" id="UP001460270">
    <property type="component" value="Unassembled WGS sequence"/>
</dbReference>
<accession>A0AAW0MJZ9</accession>
<keyword evidence="2" id="KW-1185">Reference proteome</keyword>
<evidence type="ECO:0000313" key="2">
    <source>
        <dbReference type="Proteomes" id="UP001460270"/>
    </source>
</evidence>
<dbReference type="AlphaFoldDB" id="A0AAW0MJZ9"/>
<protein>
    <submittedName>
        <fullName evidence="1">Uncharacterized protein</fullName>
    </submittedName>
</protein>
<proteinExistence type="predicted"/>